<feature type="region of interest" description="Disordered" evidence="1">
    <location>
        <begin position="109"/>
        <end position="131"/>
    </location>
</feature>
<evidence type="ECO:0000313" key="4">
    <source>
        <dbReference type="EMBL" id="EJT52517.1"/>
    </source>
</evidence>
<name>J6FBM3_TRIAS</name>
<keyword evidence="3" id="KW-0732">Signal</keyword>
<feature type="region of interest" description="Disordered" evidence="1">
    <location>
        <begin position="535"/>
        <end position="555"/>
    </location>
</feature>
<reference evidence="4 5" key="1">
    <citation type="journal article" date="2012" name="Eukaryot. Cell">
        <title>Draft genome sequence of CBS 2479, the standard type strain of Trichosporon asahii.</title>
        <authorList>
            <person name="Yang R.Y."/>
            <person name="Li H.T."/>
            <person name="Zhu H."/>
            <person name="Zhou G.P."/>
            <person name="Wang M."/>
            <person name="Wang L."/>
        </authorList>
    </citation>
    <scope>NUCLEOTIDE SEQUENCE [LARGE SCALE GENOMIC DNA]</scope>
    <source>
        <strain evidence="5">ATCC 90039 / CBS 2479 / JCM 2466 / KCTC 7840 / NCYC 2677 / UAMH 7654</strain>
    </source>
</reference>
<feature type="region of interest" description="Disordered" evidence="1">
    <location>
        <begin position="494"/>
        <end position="517"/>
    </location>
</feature>
<dbReference type="HOGENOM" id="CLU_349908_0_0_1"/>
<organism evidence="4 5">
    <name type="scientific">Trichosporon asahii var. asahii (strain ATCC 90039 / CBS 2479 / JCM 2466 / KCTC 7840 / NBRC 103889/ NCYC 2677 / UAMH 7654)</name>
    <name type="common">Yeast</name>
    <dbReference type="NCBI Taxonomy" id="1186058"/>
    <lineage>
        <taxon>Eukaryota</taxon>
        <taxon>Fungi</taxon>
        <taxon>Dikarya</taxon>
        <taxon>Basidiomycota</taxon>
        <taxon>Agaricomycotina</taxon>
        <taxon>Tremellomycetes</taxon>
        <taxon>Trichosporonales</taxon>
        <taxon>Trichosporonaceae</taxon>
        <taxon>Trichosporon</taxon>
    </lineage>
</organism>
<feature type="compositionally biased region" description="Low complexity" evidence="1">
    <location>
        <begin position="728"/>
        <end position="742"/>
    </location>
</feature>
<feature type="compositionally biased region" description="Pro residues" evidence="1">
    <location>
        <begin position="620"/>
        <end position="637"/>
    </location>
</feature>
<feature type="compositionally biased region" description="Basic and acidic residues" evidence="1">
    <location>
        <begin position="535"/>
        <end position="551"/>
    </location>
</feature>
<feature type="transmembrane region" description="Helical" evidence="2">
    <location>
        <begin position="367"/>
        <end position="389"/>
    </location>
</feature>
<evidence type="ECO:0000313" key="5">
    <source>
        <dbReference type="Proteomes" id="UP000002748"/>
    </source>
</evidence>
<feature type="region of interest" description="Disordered" evidence="1">
    <location>
        <begin position="595"/>
        <end position="762"/>
    </location>
</feature>
<dbReference type="GeneID" id="25987162"/>
<gene>
    <name evidence="4" type="ORF">A1Q1_03649</name>
</gene>
<keyword evidence="2" id="KW-0812">Transmembrane</keyword>
<feature type="compositionally biased region" description="Polar residues" evidence="1">
    <location>
        <begin position="651"/>
        <end position="674"/>
    </location>
</feature>
<evidence type="ECO:0000256" key="3">
    <source>
        <dbReference type="SAM" id="SignalP"/>
    </source>
</evidence>
<feature type="compositionally biased region" description="Low complexity" evidence="1">
    <location>
        <begin position="697"/>
        <end position="708"/>
    </location>
</feature>
<dbReference type="VEuPathDB" id="FungiDB:A1Q1_03649"/>
<evidence type="ECO:0000256" key="2">
    <source>
        <dbReference type="SAM" id="Phobius"/>
    </source>
</evidence>
<feature type="compositionally biased region" description="Pro residues" evidence="1">
    <location>
        <begin position="743"/>
        <end position="752"/>
    </location>
</feature>
<evidence type="ECO:0008006" key="6">
    <source>
        <dbReference type="Google" id="ProtNLM"/>
    </source>
</evidence>
<feature type="chain" id="PRO_5003788325" description="Peptidase A1 domain-containing protein" evidence="3">
    <location>
        <begin position="19"/>
        <end position="805"/>
    </location>
</feature>
<keyword evidence="2" id="KW-1133">Transmembrane helix</keyword>
<proteinExistence type="predicted"/>
<dbReference type="EMBL" id="ALBS01000023">
    <property type="protein sequence ID" value="EJT52517.1"/>
    <property type="molecule type" value="Genomic_DNA"/>
</dbReference>
<accession>J6FBM3</accession>
<dbReference type="Proteomes" id="UP000002748">
    <property type="component" value="Unassembled WGS sequence"/>
</dbReference>
<feature type="signal peptide" evidence="3">
    <location>
        <begin position="1"/>
        <end position="18"/>
    </location>
</feature>
<evidence type="ECO:0000256" key="1">
    <source>
        <dbReference type="SAM" id="MobiDB-lite"/>
    </source>
</evidence>
<sequence length="805" mass="85385">MRLRLPVWLAAAAAVAVAQEQREHNYPVILTPGDGVLLFSPASAASAWMLSNNSDTNSSAVASTSQFVASTNATNASASFAFYGSSFEVLGSGNGELVVSVLGFTDAERDPRRSPDWDSPHHDANASHANRTREISTQRYAFNATAGGVLYSDNSTSAEWKNVTVQLASGAVAIEQVQVTHRVNVSANRAEEAPLLTVPAVWWGNGSLNGGREIQFYGPWESKNITSDGDAEPRFTSSLTGSGSLSLRTPLNASFVRLNGHFDQNCAPYDVGVTAVGGRVPNARYRPLCTGKDGVLYEAALDPTLQYNVVLRSAAEDGQVFGFTSAQFLSSTLDLPRYTVDNVTENTDEDESDGVAVTQQNKGNNHVGAIVGGVVGGGVGLALLGLLLWCCCRRRQKSRPSSIVTTEEGHEKPYKRNVPYNDGAVSPPTVPAVGYGPCHGGWWSRLSRKPTIAEKRGRLSSAPPQLSPIKTGTVTRLNGIASLGASTATGSLAAGPSEALVEPSPYPDPGPASSKRSKFSATSWSLLSLGSRGSKSRDVLSVRDPKKEQRASKQTALTHLSWSSWDILDMAPPQSAKRAAFSKFSNSSWSFITPPNAPGLGSHAESVPPSPRVPGTPSTPDSPVPPPPPLSPLPAFNPPAFDAYANRSESEISTLPKNSFDASRSTFARTSLDSGQGPALAMLRRDDTGRPSTEAASSFSNLSSFNISRTSFKINPLRMPPSAGGPGPSALGRSRSPRSPTSPTRPHPPQGPRAPGNNFMRSVSSRIALAGFSRSKANLPDVRLSEENGNTLERLEKEIKRASQQ</sequence>
<protein>
    <recommendedName>
        <fullName evidence="6">Peptidase A1 domain-containing protein</fullName>
    </recommendedName>
</protein>
<dbReference type="RefSeq" id="XP_014183738.1">
    <property type="nucleotide sequence ID" value="XM_014328263.1"/>
</dbReference>
<dbReference type="AlphaFoldDB" id="J6FBM3"/>
<dbReference type="KEGG" id="tasa:A1Q1_03649"/>
<feature type="region of interest" description="Disordered" evidence="1">
    <location>
        <begin position="400"/>
        <end position="422"/>
    </location>
</feature>
<comment type="caution">
    <text evidence="4">The sequence shown here is derived from an EMBL/GenBank/DDBJ whole genome shotgun (WGS) entry which is preliminary data.</text>
</comment>
<keyword evidence="2" id="KW-0472">Membrane</keyword>